<evidence type="ECO:0000313" key="3">
    <source>
        <dbReference type="Proteomes" id="UP000652761"/>
    </source>
</evidence>
<keyword evidence="3" id="KW-1185">Reference proteome</keyword>
<evidence type="ECO:0000313" key="2">
    <source>
        <dbReference type="EMBL" id="MQM05075.1"/>
    </source>
</evidence>
<evidence type="ECO:0000256" key="1">
    <source>
        <dbReference type="SAM" id="MobiDB-lite"/>
    </source>
</evidence>
<sequence length="396" mass="40877">MVSPSHPHQSSPMQQPPSASSISLVVKAKGGLALPASRVRIAQSRGSFWVTSCFLAKTRKPEAEATQDFLLYVDPSNLHWQGEESVPSNGEVADGAAVAPAQPGSKHPLGAAEHRDVVVHGGEELPTVRRQLRVAQLLVGHLPFHQAAARTPAQTASGATAPEVHKAQVVVLVHHADGPALLHGDGVQHPLLIQGGDGAGVRPGPDHPLLPEVQQANVTVVRLGEQRGHHEAVAPVQPLELVGVSQGAPRRLVEEVRLLAGDLVPDPDPVLVAPPLAAGEDPVVGAAETEGPCREALDLVVVGHLEPVPEIPRRRAEQAHAPFAFAQALAGRDHDLVGVDVADVVHPLVVKADRGELLQHPVVDVHHAAVGHAAAAVGTGADGGAVPGGAAGYGTG</sequence>
<accession>A0A843WKK3</accession>
<dbReference type="AlphaFoldDB" id="A0A843WKK3"/>
<organism evidence="2 3">
    <name type="scientific">Colocasia esculenta</name>
    <name type="common">Wild taro</name>
    <name type="synonym">Arum esculentum</name>
    <dbReference type="NCBI Taxonomy" id="4460"/>
    <lineage>
        <taxon>Eukaryota</taxon>
        <taxon>Viridiplantae</taxon>
        <taxon>Streptophyta</taxon>
        <taxon>Embryophyta</taxon>
        <taxon>Tracheophyta</taxon>
        <taxon>Spermatophyta</taxon>
        <taxon>Magnoliopsida</taxon>
        <taxon>Liliopsida</taxon>
        <taxon>Araceae</taxon>
        <taxon>Aroideae</taxon>
        <taxon>Colocasieae</taxon>
        <taxon>Colocasia</taxon>
    </lineage>
</organism>
<gene>
    <name evidence="2" type="ORF">Taro_037883</name>
</gene>
<comment type="caution">
    <text evidence="2">The sequence shown here is derived from an EMBL/GenBank/DDBJ whole genome shotgun (WGS) entry which is preliminary data.</text>
</comment>
<feature type="region of interest" description="Disordered" evidence="1">
    <location>
        <begin position="83"/>
        <end position="109"/>
    </location>
</feature>
<proteinExistence type="predicted"/>
<dbReference type="Proteomes" id="UP000652761">
    <property type="component" value="Unassembled WGS sequence"/>
</dbReference>
<dbReference type="EMBL" id="NMUH01003341">
    <property type="protein sequence ID" value="MQM05075.1"/>
    <property type="molecule type" value="Genomic_DNA"/>
</dbReference>
<name>A0A843WKK3_COLES</name>
<reference evidence="2" key="1">
    <citation type="submission" date="2017-07" db="EMBL/GenBank/DDBJ databases">
        <title>Taro Niue Genome Assembly and Annotation.</title>
        <authorList>
            <person name="Atibalentja N."/>
            <person name="Keating K."/>
            <person name="Fields C.J."/>
        </authorList>
    </citation>
    <scope>NUCLEOTIDE SEQUENCE</scope>
    <source>
        <strain evidence="2">Niue_2</strain>
        <tissue evidence="2">Leaf</tissue>
    </source>
</reference>
<feature type="region of interest" description="Disordered" evidence="1">
    <location>
        <begin position="1"/>
        <end position="21"/>
    </location>
</feature>
<dbReference type="OrthoDB" id="10662654at2759"/>
<protein>
    <submittedName>
        <fullName evidence="2">Uncharacterized protein</fullName>
    </submittedName>
</protein>